<protein>
    <submittedName>
        <fullName evidence="3">Uncharacterized protein</fullName>
    </submittedName>
</protein>
<keyword evidence="2" id="KW-0808">Transferase</keyword>
<sequence>MEQLIAKIKHYLSFAGLIVLPAKKQNIIDEFHKLYYDSYLIGGTWTSNKFLGVATQKCPLDLFVYQEILYETKPDLIIEAGTANGGGALYLASICDLMGHGEVLTIDITDLGNLPVHKRISYLFGSSTSEEIIKKVEERIQGKNRVMVILDSDHSKNHVLQELRLYHRYVTSGCYLIVEDTNVNSHPVRPEHGPGPAEALSEFFDENSDFIVDREREKAYLTFNPGGYLRKK</sequence>
<dbReference type="AlphaFoldDB" id="A0A0G0WXF2"/>
<evidence type="ECO:0000256" key="2">
    <source>
        <dbReference type="ARBA" id="ARBA00022679"/>
    </source>
</evidence>
<dbReference type="Proteomes" id="UP000034163">
    <property type="component" value="Unassembled WGS sequence"/>
</dbReference>
<evidence type="ECO:0000313" key="3">
    <source>
        <dbReference type="EMBL" id="KKS17424.1"/>
    </source>
</evidence>
<dbReference type="EMBL" id="LCBS01000002">
    <property type="protein sequence ID" value="KKS17424.1"/>
    <property type="molecule type" value="Genomic_DNA"/>
</dbReference>
<dbReference type="PANTHER" id="PTHR40048:SF1">
    <property type="entry name" value="RHAMNOSYL O-METHYLTRANSFERASE"/>
    <property type="match status" value="1"/>
</dbReference>
<dbReference type="GO" id="GO:0071770">
    <property type="term" value="P:DIM/DIP cell wall layer assembly"/>
    <property type="evidence" value="ECO:0007669"/>
    <property type="project" value="TreeGrafter"/>
</dbReference>
<keyword evidence="1" id="KW-0489">Methyltransferase</keyword>
<dbReference type="InterPro" id="IPR007072">
    <property type="entry name" value="RNMT_CmcI"/>
</dbReference>
<organism evidence="3 4">
    <name type="scientific">candidate division WWE3 bacterium GW2011_GWB1_41_6</name>
    <dbReference type="NCBI Taxonomy" id="1619112"/>
    <lineage>
        <taxon>Bacteria</taxon>
        <taxon>Katanobacteria</taxon>
    </lineage>
</organism>
<dbReference type="GO" id="GO:0008168">
    <property type="term" value="F:methyltransferase activity"/>
    <property type="evidence" value="ECO:0007669"/>
    <property type="project" value="UniProtKB-KW"/>
</dbReference>
<dbReference type="GO" id="GO:0005886">
    <property type="term" value="C:plasma membrane"/>
    <property type="evidence" value="ECO:0007669"/>
    <property type="project" value="TreeGrafter"/>
</dbReference>
<accession>A0A0G0WXF2</accession>
<name>A0A0G0WXF2_UNCKA</name>
<gene>
    <name evidence="3" type="ORF">UU72_C0002G0007</name>
</gene>
<comment type="caution">
    <text evidence="3">The sequence shown here is derived from an EMBL/GenBank/DDBJ whole genome shotgun (WGS) entry which is preliminary data.</text>
</comment>
<proteinExistence type="predicted"/>
<evidence type="ECO:0000313" key="4">
    <source>
        <dbReference type="Proteomes" id="UP000034163"/>
    </source>
</evidence>
<dbReference type="Pfam" id="PF04989">
    <property type="entry name" value="RMNT_CmcI"/>
    <property type="match status" value="1"/>
</dbReference>
<dbReference type="Gene3D" id="3.40.50.150">
    <property type="entry name" value="Vaccinia Virus protein VP39"/>
    <property type="match status" value="1"/>
</dbReference>
<dbReference type="PANTHER" id="PTHR40048">
    <property type="entry name" value="RHAMNOSYL O-METHYLTRANSFERASE"/>
    <property type="match status" value="1"/>
</dbReference>
<dbReference type="GO" id="GO:0008610">
    <property type="term" value="P:lipid biosynthetic process"/>
    <property type="evidence" value="ECO:0007669"/>
    <property type="project" value="InterPro"/>
</dbReference>
<dbReference type="InterPro" id="IPR029063">
    <property type="entry name" value="SAM-dependent_MTases_sf"/>
</dbReference>
<dbReference type="PATRIC" id="fig|1619112.3.peg.127"/>
<reference evidence="3 4" key="1">
    <citation type="journal article" date="2015" name="Nature">
        <title>rRNA introns, odd ribosomes, and small enigmatic genomes across a large radiation of phyla.</title>
        <authorList>
            <person name="Brown C.T."/>
            <person name="Hug L.A."/>
            <person name="Thomas B.C."/>
            <person name="Sharon I."/>
            <person name="Castelle C.J."/>
            <person name="Singh A."/>
            <person name="Wilkins M.J."/>
            <person name="Williams K.H."/>
            <person name="Banfield J.F."/>
        </authorList>
    </citation>
    <scope>NUCLEOTIDE SEQUENCE [LARGE SCALE GENOMIC DNA]</scope>
</reference>
<evidence type="ECO:0000256" key="1">
    <source>
        <dbReference type="ARBA" id="ARBA00022603"/>
    </source>
</evidence>
<dbReference type="SUPFAM" id="SSF53335">
    <property type="entry name" value="S-adenosyl-L-methionine-dependent methyltransferases"/>
    <property type="match status" value="1"/>
</dbReference>
<dbReference type="GO" id="GO:0032259">
    <property type="term" value="P:methylation"/>
    <property type="evidence" value="ECO:0007669"/>
    <property type="project" value="UniProtKB-KW"/>
</dbReference>